<reference evidence="2" key="1">
    <citation type="journal article" date="2020" name="New Phytol.">
        <title>Comparative genomics reveals dynamic genome evolution in host specialist ectomycorrhizal fungi.</title>
        <authorList>
            <person name="Lofgren L.A."/>
            <person name="Nguyen N.H."/>
            <person name="Vilgalys R."/>
            <person name="Ruytinx J."/>
            <person name="Liao H.L."/>
            <person name="Branco S."/>
            <person name="Kuo A."/>
            <person name="LaButti K."/>
            <person name="Lipzen A."/>
            <person name="Andreopoulos W."/>
            <person name="Pangilinan J."/>
            <person name="Riley R."/>
            <person name="Hundley H."/>
            <person name="Na H."/>
            <person name="Barry K."/>
            <person name="Grigoriev I.V."/>
            <person name="Stajich J.E."/>
            <person name="Kennedy P.G."/>
        </authorList>
    </citation>
    <scope>NUCLEOTIDE SEQUENCE</scope>
    <source>
        <strain evidence="2">MN1</strain>
    </source>
</reference>
<name>A0A9P7EHG5_9AGAM</name>
<comment type="caution">
    <text evidence="2">The sequence shown here is derived from an EMBL/GenBank/DDBJ whole genome shotgun (WGS) entry which is preliminary data.</text>
</comment>
<dbReference type="Pfam" id="PF12770">
    <property type="entry name" value="CHAT"/>
    <property type="match status" value="1"/>
</dbReference>
<organism evidence="2 3">
    <name type="scientific">Suillus subaureus</name>
    <dbReference type="NCBI Taxonomy" id="48587"/>
    <lineage>
        <taxon>Eukaryota</taxon>
        <taxon>Fungi</taxon>
        <taxon>Dikarya</taxon>
        <taxon>Basidiomycota</taxon>
        <taxon>Agaricomycotina</taxon>
        <taxon>Agaricomycetes</taxon>
        <taxon>Agaricomycetidae</taxon>
        <taxon>Boletales</taxon>
        <taxon>Suillineae</taxon>
        <taxon>Suillaceae</taxon>
        <taxon>Suillus</taxon>
    </lineage>
</organism>
<evidence type="ECO:0000313" key="2">
    <source>
        <dbReference type="EMBL" id="KAG1820883.1"/>
    </source>
</evidence>
<evidence type="ECO:0000313" key="3">
    <source>
        <dbReference type="Proteomes" id="UP000807769"/>
    </source>
</evidence>
<evidence type="ECO:0000259" key="1">
    <source>
        <dbReference type="Pfam" id="PF12770"/>
    </source>
</evidence>
<dbReference type="AlphaFoldDB" id="A0A9P7EHG5"/>
<dbReference type="GeneID" id="64636145"/>
<dbReference type="RefSeq" id="XP_041195950.1">
    <property type="nucleotide sequence ID" value="XM_041342129.1"/>
</dbReference>
<dbReference type="EMBL" id="JABBWG010000007">
    <property type="protein sequence ID" value="KAG1820883.1"/>
    <property type="molecule type" value="Genomic_DNA"/>
</dbReference>
<sequence>MLLAKVYLSFHHSVLDDTGAGEDNDSLNAAMHHLKAAANVVSGGPLSRLRASLHWVTDAHQHSHATELEAYATSMQLLDAYMSTTASVSSRHNIMKDFPSTLVVEAASCAIRSGDVYHAVELLEQGRTIIWTQMTRLRTPLDSLQNRSDHTAALMKKFRNLSSLLDKPPANYPEAAPRVYVEAEETRYRCLVKDWNRTVEEIWKIESLSCFLLPPLFSDLQDAARDGPIIVLIASKSSCHAIIIPYNQPPTSIQLPTNFGKLVRLVLTLQGAIKKDASPKKNQTALIKALRELWHDVVRPVVENLGGFTRRGSQIWWCPTSLFSFLPLHAAGEYRANGESLSQQYISSYTPSLTALTRARRSHDRSLSVSFAAIGQNRPAGASFTLGGVEPELDMVLSLLPPPPTVFSTKVTSVDATKSRALCALRDNTWLHFACHGAQKFPEPFKSAFLMRDHPLSLLDITQMDLSQHQFAFISACETAVGDPTTPDEVIHLAAGLQFAGVKSVVGTLWKVNDSTMQRLVEAFYKNLCGDSTMNPKRAARALHRAVQSLACDKDMPLDQRIVFMHIGV</sequence>
<proteinExistence type="predicted"/>
<protein>
    <submittedName>
        <fullName evidence="2">CHAT domain-containing protein</fullName>
    </submittedName>
</protein>
<gene>
    <name evidence="2" type="ORF">BJ212DRAFT_1575217</name>
</gene>
<dbReference type="OrthoDB" id="9991317at2759"/>
<feature type="domain" description="CHAT" evidence="1">
    <location>
        <begin position="289"/>
        <end position="554"/>
    </location>
</feature>
<dbReference type="InterPro" id="IPR024983">
    <property type="entry name" value="CHAT_dom"/>
</dbReference>
<dbReference type="Proteomes" id="UP000807769">
    <property type="component" value="Unassembled WGS sequence"/>
</dbReference>
<keyword evidence="3" id="KW-1185">Reference proteome</keyword>
<accession>A0A9P7EHG5</accession>